<dbReference type="InterPro" id="IPR036396">
    <property type="entry name" value="Cyt_P450_sf"/>
</dbReference>
<dbReference type="PRINTS" id="PR00359">
    <property type="entry name" value="BP450"/>
</dbReference>
<dbReference type="PANTHER" id="PTHR46696:SF4">
    <property type="entry name" value="BIOTIN BIOSYNTHESIS CYTOCHROME P450"/>
    <property type="match status" value="1"/>
</dbReference>
<dbReference type="SUPFAM" id="SSF48264">
    <property type="entry name" value="Cytochrome P450"/>
    <property type="match status" value="1"/>
</dbReference>
<dbReference type="RefSeq" id="WP_344451559.1">
    <property type="nucleotide sequence ID" value="NZ_BAAATZ010000012.1"/>
</dbReference>
<comment type="similarity">
    <text evidence="1">Belongs to the cytochrome P450 family.</text>
</comment>
<organism evidence="2 3">
    <name type="scientific">Actinocorallia aurantiaca</name>
    <dbReference type="NCBI Taxonomy" id="46204"/>
    <lineage>
        <taxon>Bacteria</taxon>
        <taxon>Bacillati</taxon>
        <taxon>Actinomycetota</taxon>
        <taxon>Actinomycetes</taxon>
        <taxon>Streptosporangiales</taxon>
        <taxon>Thermomonosporaceae</taxon>
        <taxon>Actinocorallia</taxon>
    </lineage>
</organism>
<dbReference type="Proteomes" id="UP001501842">
    <property type="component" value="Unassembled WGS sequence"/>
</dbReference>
<name>A0ABP6GPP2_9ACTN</name>
<sequence length="428" mass="47749">MTVRTPGLEGLGLSDPMFWTRPQAQREAAFAHLRSLPAPTHFPEVEVPFIKGGDGYWALVRHADVVEASRRPEVFSNEPTSNSISDMPGYLARFFGSMINMDDPRHAKIRRIVSRAFTPRMLSRLDRRIEETAREIVDDVLRGRGTGDFVEDVAARLPLKIICDMMGIPESERRMVLERSNTILGIGDPEYGVGGEDVSQISRINVGLALTRLLDAGMELQLLIRRLGRERRRRPGDDLVTALVSGNVDGEHLTDQELGSFFILLVVAGNETTRNAISHGLKLLTVNEDQRALLLSDPEAHLPGAVEEIVRYATPVIQFRRTLTRDTVLNGHPLSEGEKVLLFYNSANRDEAVFTDPDRFDITRSPNPHVGFGGPGPHFCLGANLARREITVMLRELYTRLPALRSTAPPDRLLSGFINGIKHLPYKV</sequence>
<protein>
    <submittedName>
        <fullName evidence="2">Cytochrome P450</fullName>
    </submittedName>
</protein>
<dbReference type="Pfam" id="PF00067">
    <property type="entry name" value="p450"/>
    <property type="match status" value="1"/>
</dbReference>
<evidence type="ECO:0000313" key="3">
    <source>
        <dbReference type="Proteomes" id="UP001501842"/>
    </source>
</evidence>
<evidence type="ECO:0000256" key="1">
    <source>
        <dbReference type="ARBA" id="ARBA00010617"/>
    </source>
</evidence>
<reference evidence="3" key="1">
    <citation type="journal article" date="2019" name="Int. J. Syst. Evol. Microbiol.">
        <title>The Global Catalogue of Microorganisms (GCM) 10K type strain sequencing project: providing services to taxonomists for standard genome sequencing and annotation.</title>
        <authorList>
            <consortium name="The Broad Institute Genomics Platform"/>
            <consortium name="The Broad Institute Genome Sequencing Center for Infectious Disease"/>
            <person name="Wu L."/>
            <person name="Ma J."/>
        </authorList>
    </citation>
    <scope>NUCLEOTIDE SEQUENCE [LARGE SCALE GENOMIC DNA]</scope>
    <source>
        <strain evidence="3">JCM 8201</strain>
    </source>
</reference>
<dbReference type="PANTHER" id="PTHR46696">
    <property type="entry name" value="P450, PUTATIVE (EUROFUNG)-RELATED"/>
    <property type="match status" value="1"/>
</dbReference>
<evidence type="ECO:0000313" key="2">
    <source>
        <dbReference type="EMBL" id="GAA2728168.1"/>
    </source>
</evidence>
<proteinExistence type="inferred from homology"/>
<gene>
    <name evidence="2" type="ORF">GCM10010439_35800</name>
</gene>
<dbReference type="CDD" id="cd11033">
    <property type="entry name" value="CYP142-like"/>
    <property type="match status" value="1"/>
</dbReference>
<accession>A0ABP6GPP2</accession>
<comment type="caution">
    <text evidence="2">The sequence shown here is derived from an EMBL/GenBank/DDBJ whole genome shotgun (WGS) entry which is preliminary data.</text>
</comment>
<keyword evidence="3" id="KW-1185">Reference proteome</keyword>
<dbReference type="Gene3D" id="1.10.630.10">
    <property type="entry name" value="Cytochrome P450"/>
    <property type="match status" value="1"/>
</dbReference>
<dbReference type="InterPro" id="IPR001128">
    <property type="entry name" value="Cyt_P450"/>
</dbReference>
<dbReference type="EMBL" id="BAAATZ010000012">
    <property type="protein sequence ID" value="GAA2728168.1"/>
    <property type="molecule type" value="Genomic_DNA"/>
</dbReference>
<dbReference type="InterPro" id="IPR002397">
    <property type="entry name" value="Cyt_P450_B"/>
</dbReference>